<dbReference type="PANTHER" id="PTHR30309">
    <property type="entry name" value="INNER MEMBRANE PROTEIN YGIH"/>
    <property type="match status" value="1"/>
</dbReference>
<accession>A0A809R736</accession>
<comment type="pathway">
    <text evidence="10">Lipid metabolism; phospholipid metabolism.</text>
</comment>
<dbReference type="EMBL" id="AP021858">
    <property type="protein sequence ID" value="BBO23393.1"/>
    <property type="molecule type" value="Genomic_DNA"/>
</dbReference>
<evidence type="ECO:0000256" key="2">
    <source>
        <dbReference type="ARBA" id="ARBA00022516"/>
    </source>
</evidence>
<organism evidence="12 13">
    <name type="scientific">Candidatus Nitrosymbiomonas proteolyticus</name>
    <dbReference type="NCBI Taxonomy" id="2608984"/>
    <lineage>
        <taxon>Bacteria</taxon>
        <taxon>Bacillati</taxon>
        <taxon>Armatimonadota</taxon>
        <taxon>Armatimonadota incertae sedis</taxon>
        <taxon>Candidatus Nitrosymbiomonas</taxon>
    </lineage>
</organism>
<feature type="transmembrane region" description="Helical" evidence="10">
    <location>
        <begin position="6"/>
        <end position="25"/>
    </location>
</feature>
<comment type="function">
    <text evidence="10">Catalyzes the transfer of an acyl group from acyl-phosphate (acyl-PO(4)) to glycerol-3-phosphate (G3P) to form lysophosphatidic acid (LPA). This enzyme utilizes acyl-phosphate as fatty acyl donor, but not acyl-CoA or acyl-ACP.</text>
</comment>
<keyword evidence="8 10" id="KW-0594">Phospholipid biosynthesis</keyword>
<comment type="similarity">
    <text evidence="10">Belongs to the PlsY family.</text>
</comment>
<dbReference type="AlphaFoldDB" id="A0A809R736"/>
<keyword evidence="3 10" id="KW-0808">Transferase</keyword>
<comment type="subunit">
    <text evidence="10">Probably interacts with PlsX.</text>
</comment>
<dbReference type="GO" id="GO:0008654">
    <property type="term" value="P:phospholipid biosynthetic process"/>
    <property type="evidence" value="ECO:0007669"/>
    <property type="project" value="UniProtKB-UniRule"/>
</dbReference>
<keyword evidence="9 10" id="KW-1208">Phospholipid metabolism</keyword>
<dbReference type="KEGG" id="npy:NPRO_09880"/>
<evidence type="ECO:0000256" key="9">
    <source>
        <dbReference type="ARBA" id="ARBA00023264"/>
    </source>
</evidence>
<dbReference type="GO" id="GO:0005886">
    <property type="term" value="C:plasma membrane"/>
    <property type="evidence" value="ECO:0007669"/>
    <property type="project" value="UniProtKB-SubCell"/>
</dbReference>
<dbReference type="GO" id="GO:0043772">
    <property type="term" value="F:acyl-phosphate glycerol-3-phosphate acyltransferase activity"/>
    <property type="evidence" value="ECO:0007669"/>
    <property type="project" value="UniProtKB-UniRule"/>
</dbReference>
<feature type="transmembrane region" description="Helical" evidence="10">
    <location>
        <begin position="111"/>
        <end position="135"/>
    </location>
</feature>
<name>A0A809R736_9BACT</name>
<gene>
    <name evidence="10" type="primary">plsY</name>
    <name evidence="12" type="ORF">NPRO_09880</name>
</gene>
<dbReference type="HAMAP" id="MF_01043">
    <property type="entry name" value="PlsY"/>
    <property type="match status" value="1"/>
</dbReference>
<dbReference type="SMART" id="SM01207">
    <property type="entry name" value="G3P_acyltransf"/>
    <property type="match status" value="1"/>
</dbReference>
<protein>
    <recommendedName>
        <fullName evidence="10">Glycerol-3-phosphate acyltransferase</fullName>
    </recommendedName>
    <alternativeName>
        <fullName evidence="10">Acyl-PO4 G3P acyltransferase</fullName>
    </alternativeName>
    <alternativeName>
        <fullName evidence="10">Acyl-phosphate--glycerol-3-phosphate acyltransferase</fullName>
    </alternativeName>
    <alternativeName>
        <fullName evidence="10">G3P acyltransferase</fullName>
        <shortName evidence="10">GPAT</shortName>
        <ecNumber evidence="10">2.3.1.275</ecNumber>
    </alternativeName>
    <alternativeName>
        <fullName evidence="10">Lysophosphatidic acid synthase</fullName>
        <shortName evidence="10">LPA synthase</shortName>
    </alternativeName>
</protein>
<proteinExistence type="inferred from homology"/>
<evidence type="ECO:0000256" key="10">
    <source>
        <dbReference type="HAMAP-Rule" id="MF_01043"/>
    </source>
</evidence>
<feature type="region of interest" description="Disordered" evidence="11">
    <location>
        <begin position="192"/>
        <end position="229"/>
    </location>
</feature>
<dbReference type="InterPro" id="IPR003811">
    <property type="entry name" value="G3P_acylTferase_PlsY"/>
</dbReference>
<dbReference type="Pfam" id="PF02660">
    <property type="entry name" value="G3P_acyltransf"/>
    <property type="match status" value="1"/>
</dbReference>
<evidence type="ECO:0000256" key="8">
    <source>
        <dbReference type="ARBA" id="ARBA00023209"/>
    </source>
</evidence>
<evidence type="ECO:0000256" key="3">
    <source>
        <dbReference type="ARBA" id="ARBA00022679"/>
    </source>
</evidence>
<dbReference type="Proteomes" id="UP000662873">
    <property type="component" value="Chromosome"/>
</dbReference>
<evidence type="ECO:0000256" key="11">
    <source>
        <dbReference type="SAM" id="MobiDB-lite"/>
    </source>
</evidence>
<evidence type="ECO:0000256" key="4">
    <source>
        <dbReference type="ARBA" id="ARBA00022692"/>
    </source>
</evidence>
<feature type="transmembrane region" description="Helical" evidence="10">
    <location>
        <begin position="155"/>
        <end position="176"/>
    </location>
</feature>
<keyword evidence="6 10" id="KW-0443">Lipid metabolism</keyword>
<evidence type="ECO:0000313" key="12">
    <source>
        <dbReference type="EMBL" id="BBO23393.1"/>
    </source>
</evidence>
<keyword evidence="12" id="KW-0012">Acyltransferase</keyword>
<comment type="catalytic activity">
    <reaction evidence="10">
        <text>an acyl phosphate + sn-glycerol 3-phosphate = a 1-acyl-sn-glycero-3-phosphate + phosphate</text>
        <dbReference type="Rhea" id="RHEA:34075"/>
        <dbReference type="ChEBI" id="CHEBI:43474"/>
        <dbReference type="ChEBI" id="CHEBI:57597"/>
        <dbReference type="ChEBI" id="CHEBI:57970"/>
        <dbReference type="ChEBI" id="CHEBI:59918"/>
        <dbReference type="EC" id="2.3.1.275"/>
    </reaction>
</comment>
<dbReference type="UniPathway" id="UPA00085"/>
<dbReference type="PANTHER" id="PTHR30309:SF0">
    <property type="entry name" value="GLYCEROL-3-PHOSPHATE ACYLTRANSFERASE-RELATED"/>
    <property type="match status" value="1"/>
</dbReference>
<keyword evidence="1 10" id="KW-1003">Cell membrane</keyword>
<keyword evidence="7 10" id="KW-0472">Membrane</keyword>
<feature type="transmembrane region" description="Helical" evidence="10">
    <location>
        <begin position="46"/>
        <end position="69"/>
    </location>
</feature>
<keyword evidence="5 10" id="KW-1133">Transmembrane helix</keyword>
<evidence type="ECO:0000313" key="13">
    <source>
        <dbReference type="Proteomes" id="UP000662873"/>
    </source>
</evidence>
<evidence type="ECO:0000256" key="5">
    <source>
        <dbReference type="ARBA" id="ARBA00022989"/>
    </source>
</evidence>
<sequence length="229" mass="24229">MQFAALLIGSYVLGSIPFGVLVARAQNVDIFQVGSGNIGATNVKRALGWGWALVVFGFDVAKGALPVWAAKSLLVDHVQEWGIAVGIAAVLGHCLSPWLRFKGGKGVATTLGMLLALHPWTALTGLAVFLVAAIATRYVSLSSLLAGISLIPAAYFWGQPTIVVGFLVLLNVFIAYRHKSNIVRLLAGTEPKFNSNSPKGDEPEQPNEGDAHTDAGKNWMGESIAGKPR</sequence>
<keyword evidence="4 10" id="KW-0812">Transmembrane</keyword>
<dbReference type="EC" id="2.3.1.275" evidence="10"/>
<feature type="transmembrane region" description="Helical" evidence="10">
    <location>
        <begin position="81"/>
        <end position="99"/>
    </location>
</feature>
<reference evidence="12" key="1">
    <citation type="journal article" name="DNA Res.">
        <title>The physiological potential of anammox bacteria as revealed by their core genome structure.</title>
        <authorList>
            <person name="Okubo T."/>
            <person name="Toyoda A."/>
            <person name="Fukuhara K."/>
            <person name="Uchiyama I."/>
            <person name="Harigaya Y."/>
            <person name="Kuroiwa M."/>
            <person name="Suzuki T."/>
            <person name="Murakami Y."/>
            <person name="Suwa Y."/>
            <person name="Takami H."/>
        </authorList>
    </citation>
    <scope>NUCLEOTIDE SEQUENCE</scope>
    <source>
        <strain evidence="12">317325-2</strain>
    </source>
</reference>
<evidence type="ECO:0000256" key="7">
    <source>
        <dbReference type="ARBA" id="ARBA00023136"/>
    </source>
</evidence>
<evidence type="ECO:0000256" key="1">
    <source>
        <dbReference type="ARBA" id="ARBA00022475"/>
    </source>
</evidence>
<dbReference type="NCBIfam" id="TIGR00023">
    <property type="entry name" value="glycerol-3-phosphate 1-O-acyltransferase PlsY"/>
    <property type="match status" value="1"/>
</dbReference>
<comment type="subcellular location">
    <subcellularLocation>
        <location evidence="10">Cell membrane</location>
        <topology evidence="10">Multi-pass membrane protein</topology>
    </subcellularLocation>
</comment>
<keyword evidence="2 10" id="KW-0444">Lipid biosynthesis</keyword>
<evidence type="ECO:0000256" key="6">
    <source>
        <dbReference type="ARBA" id="ARBA00023098"/>
    </source>
</evidence>